<dbReference type="SMART" id="SM00248">
    <property type="entry name" value="ANK"/>
    <property type="match status" value="4"/>
</dbReference>
<dbReference type="Pfam" id="PF00023">
    <property type="entry name" value="Ank"/>
    <property type="match status" value="1"/>
</dbReference>
<evidence type="ECO:0000313" key="6">
    <source>
        <dbReference type="Proteomes" id="UP000019095"/>
    </source>
</evidence>
<dbReference type="PROSITE" id="PS50088">
    <property type="entry name" value="ANK_REPEAT"/>
    <property type="match status" value="3"/>
</dbReference>
<keyword evidence="4" id="KW-0732">Signal</keyword>
<dbReference type="Proteomes" id="UP000019095">
    <property type="component" value="Chromosome"/>
</dbReference>
<evidence type="ECO:0000256" key="1">
    <source>
        <dbReference type="ARBA" id="ARBA00022737"/>
    </source>
</evidence>
<dbReference type="eggNOG" id="COG0666">
    <property type="taxonomic scope" value="Bacteria"/>
</dbReference>
<dbReference type="SUPFAM" id="SSF48403">
    <property type="entry name" value="Ankyrin repeat"/>
    <property type="match status" value="1"/>
</dbReference>
<feature type="repeat" description="ANK" evidence="3">
    <location>
        <begin position="162"/>
        <end position="194"/>
    </location>
</feature>
<dbReference type="InterPro" id="IPR036770">
    <property type="entry name" value="Ankyrin_rpt-contain_sf"/>
</dbReference>
<dbReference type="PROSITE" id="PS50297">
    <property type="entry name" value="ANK_REP_REGION"/>
    <property type="match status" value="3"/>
</dbReference>
<dbReference type="PANTHER" id="PTHR24171:SF8">
    <property type="entry name" value="BRCA1-ASSOCIATED RING DOMAIN PROTEIN 1"/>
    <property type="match status" value="1"/>
</dbReference>
<keyword evidence="6" id="KW-1185">Reference proteome</keyword>
<evidence type="ECO:0000256" key="2">
    <source>
        <dbReference type="ARBA" id="ARBA00023043"/>
    </source>
</evidence>
<keyword evidence="1" id="KW-0677">Repeat</keyword>
<dbReference type="Pfam" id="PF12796">
    <property type="entry name" value="Ank_2"/>
    <property type="match status" value="1"/>
</dbReference>
<dbReference type="InterPro" id="IPR002110">
    <property type="entry name" value="Ankyrin_rpt"/>
</dbReference>
<evidence type="ECO:0000256" key="4">
    <source>
        <dbReference type="SAM" id="SignalP"/>
    </source>
</evidence>
<accession>W0PG44</accession>
<feature type="repeat" description="ANK" evidence="3">
    <location>
        <begin position="99"/>
        <end position="127"/>
    </location>
</feature>
<name>W0PG44_ADVMD</name>
<dbReference type="EMBL" id="CP003915">
    <property type="protein sequence ID" value="AHG64043.1"/>
    <property type="molecule type" value="Genomic_DNA"/>
</dbReference>
<organism evidence="5 6">
    <name type="scientific">Advenella mimigardefordensis (strain DSM 17166 / LMG 22922 / DPN7)</name>
    <dbReference type="NCBI Taxonomy" id="1247726"/>
    <lineage>
        <taxon>Bacteria</taxon>
        <taxon>Pseudomonadati</taxon>
        <taxon>Pseudomonadota</taxon>
        <taxon>Betaproteobacteria</taxon>
        <taxon>Burkholderiales</taxon>
        <taxon>Alcaligenaceae</taxon>
    </lineage>
</organism>
<dbReference type="PRINTS" id="PR01415">
    <property type="entry name" value="ANKYRIN"/>
</dbReference>
<proteinExistence type="predicted"/>
<feature type="signal peptide" evidence="4">
    <location>
        <begin position="1"/>
        <end position="28"/>
    </location>
</feature>
<feature type="repeat" description="ANK" evidence="3">
    <location>
        <begin position="129"/>
        <end position="161"/>
    </location>
</feature>
<sequence length="218" mass="22695">MMYYRSKSLVLKKAVLASMLAVAVSACAATAGGSSGLWNDIKNNRASEVTQALSQGADPNVVNENGEPALIQAIRDQSMGVFDALAANPKTDVNAVNRTGETPLMYLAIIGDLPRVQKLVARGAKVNRLGWTPLHYAASKGHADVVTFLLSKGAYPNAPAPDGSSPLLMAVASKNADTVRALVAAGADPRAINQKNVSALDMARKLGNSDVLNALGTK</sequence>
<reference evidence="5 6" key="1">
    <citation type="journal article" date="2014" name="Microbiology">
        <title>Unravelling the complete genome sequence of Advenella mimigardefordensis strain DPN7T and novel insights in the catabolism of the xenobiotic polythioester precursor 3,3'-dithiodipropionate.</title>
        <authorList>
            <person name="Wubbeler J.H."/>
            <person name="Hiessl S."/>
            <person name="Schuldes J."/>
            <person name="Thurmer A."/>
            <person name="Daniel R."/>
            <person name="Steinbuchel A."/>
        </authorList>
    </citation>
    <scope>NUCLEOTIDE SEQUENCE [LARGE SCALE GENOMIC DNA]</scope>
    <source>
        <strain evidence="6">DSM 17166 / LMG 22922 / DPN7</strain>
    </source>
</reference>
<dbReference type="RefSeq" id="WP_025372679.1">
    <property type="nucleotide sequence ID" value="NZ_CP003915.1"/>
</dbReference>
<gene>
    <name evidence="5" type="ORF">MIM_c19630</name>
</gene>
<dbReference type="KEGG" id="amim:MIM_c19630"/>
<dbReference type="PROSITE" id="PS51257">
    <property type="entry name" value="PROKAR_LIPOPROTEIN"/>
    <property type="match status" value="1"/>
</dbReference>
<dbReference type="STRING" id="1247726.MIM_c19630"/>
<dbReference type="PANTHER" id="PTHR24171">
    <property type="entry name" value="ANKYRIN REPEAT DOMAIN-CONTAINING PROTEIN 39-RELATED"/>
    <property type="match status" value="1"/>
</dbReference>
<evidence type="ECO:0000256" key="3">
    <source>
        <dbReference type="PROSITE-ProRule" id="PRU00023"/>
    </source>
</evidence>
<keyword evidence="2 3" id="KW-0040">ANK repeat</keyword>
<dbReference type="HOGENOM" id="CLU_000134_18_0_4"/>
<protein>
    <submittedName>
        <fullName evidence="5">Ankyrin repeat domain-containing protein</fullName>
    </submittedName>
</protein>
<dbReference type="Gene3D" id="1.25.40.20">
    <property type="entry name" value="Ankyrin repeat-containing domain"/>
    <property type="match status" value="1"/>
</dbReference>
<feature type="chain" id="PRO_5004794078" evidence="4">
    <location>
        <begin position="29"/>
        <end position="218"/>
    </location>
</feature>
<evidence type="ECO:0000313" key="5">
    <source>
        <dbReference type="EMBL" id="AHG64043.1"/>
    </source>
</evidence>
<dbReference type="PATRIC" id="fig|1247726.3.peg.2163"/>
<dbReference type="AlphaFoldDB" id="W0PG44"/>